<evidence type="ECO:0000313" key="1">
    <source>
        <dbReference type="EMBL" id="KGE14610.1"/>
    </source>
</evidence>
<dbReference type="PATRIC" id="fig|1229276.3.peg.1692"/>
<organism evidence="1 2">
    <name type="scientific">Sphingobacterium deserti</name>
    <dbReference type="NCBI Taxonomy" id="1229276"/>
    <lineage>
        <taxon>Bacteria</taxon>
        <taxon>Pseudomonadati</taxon>
        <taxon>Bacteroidota</taxon>
        <taxon>Sphingobacteriia</taxon>
        <taxon>Sphingobacteriales</taxon>
        <taxon>Sphingobacteriaceae</taxon>
        <taxon>Sphingobacterium</taxon>
    </lineage>
</organism>
<accession>A0A0B8T9B7</accession>
<sequence length="245" mass="28569">MLMGIAVCFGYWYFTQPETSTIKTVIPEEAEKLVNLEADRINKSIDTKGFEHSVMDEVTNIVSSVTQLDDSSRRKLDSVMSLLRIERKQLKEYKQYTVTWRDSVLKAVRTDTGFKYVDKWASIEFVSPKDSQGTGHFNFNYNAELNHADYWKRTRIMGKKKHYIDFWVSDNRATVNGVKRVKFEVKEPLFKVDFNASTFYTDRLNIGLDGGVNIGRTRIGGGYFYDMVDERWRPLVSIKFKLIDF</sequence>
<dbReference type="Proteomes" id="UP000031802">
    <property type="component" value="Unassembled WGS sequence"/>
</dbReference>
<gene>
    <name evidence="1" type="ORF">DI53_1639</name>
</gene>
<comment type="caution">
    <text evidence="1">The sequence shown here is derived from an EMBL/GenBank/DDBJ whole genome shotgun (WGS) entry which is preliminary data.</text>
</comment>
<proteinExistence type="predicted"/>
<protein>
    <submittedName>
        <fullName evidence="1">Uncharacterized protein</fullName>
    </submittedName>
</protein>
<reference evidence="2" key="1">
    <citation type="submission" date="2014-04" db="EMBL/GenBank/DDBJ databases">
        <title>Whole-Genome optical mapping and complete genome sequence of Sphingobacterium deserti sp. nov., a new spaces isolated from desert in the west of China.</title>
        <authorList>
            <person name="Teng C."/>
            <person name="Zhou Z."/>
            <person name="Li X."/>
            <person name="Chen M."/>
            <person name="Lin M."/>
            <person name="Wang L."/>
            <person name="Su S."/>
            <person name="Zhang C."/>
            <person name="Zhang W."/>
        </authorList>
    </citation>
    <scope>NUCLEOTIDE SEQUENCE [LARGE SCALE GENOMIC DNA]</scope>
    <source>
        <strain evidence="2">ACCC05744</strain>
    </source>
</reference>
<keyword evidence="2" id="KW-1185">Reference proteome</keyword>
<name>A0A0B8T9B7_9SPHI</name>
<reference evidence="1 2" key="2">
    <citation type="journal article" date="2015" name="PLoS ONE">
        <title>Whole-Genome Optical Mapping and Finished Genome Sequence of Sphingobacterium deserti sp. nov., a New Species Isolated from the Western Desert of China.</title>
        <authorList>
            <person name="Teng C."/>
            <person name="Zhou Z."/>
            <person name="Molnar I."/>
            <person name="Li X."/>
            <person name="Tang R."/>
            <person name="Chen M."/>
            <person name="Wang L."/>
            <person name="Su S."/>
            <person name="Zhang W."/>
            <person name="Lin M."/>
        </authorList>
    </citation>
    <scope>NUCLEOTIDE SEQUENCE [LARGE SCALE GENOMIC DNA]</scope>
    <source>
        <strain evidence="2">ACCC05744</strain>
    </source>
</reference>
<evidence type="ECO:0000313" key="2">
    <source>
        <dbReference type="Proteomes" id="UP000031802"/>
    </source>
</evidence>
<dbReference type="EMBL" id="JJMU01000024">
    <property type="protein sequence ID" value="KGE14610.1"/>
    <property type="molecule type" value="Genomic_DNA"/>
</dbReference>
<dbReference type="AlphaFoldDB" id="A0A0B8T9B7"/>
<dbReference type="STRING" id="1229276.DI53_1639"/>